<dbReference type="Proteomes" id="UP000003560">
    <property type="component" value="Unassembled WGS sequence"/>
</dbReference>
<evidence type="ECO:0000313" key="1">
    <source>
        <dbReference type="EMBL" id="EEA90510.1"/>
    </source>
</evidence>
<dbReference type="HOGENOM" id="CLU_3268575_0_0_11"/>
<protein>
    <submittedName>
        <fullName evidence="1">Uncharacterized protein</fullName>
    </submittedName>
</protein>
<dbReference type="EMBL" id="ABXJ01000069">
    <property type="protein sequence ID" value="EEA90510.1"/>
    <property type="molecule type" value="Genomic_DNA"/>
</dbReference>
<proteinExistence type="predicted"/>
<reference evidence="1 2" key="2">
    <citation type="submission" date="2008-10" db="EMBL/GenBank/DDBJ databases">
        <authorList>
            <person name="Fulton L."/>
            <person name="Clifton S."/>
            <person name="Fulton B."/>
            <person name="Xu J."/>
            <person name="Minx P."/>
            <person name="Pepin K.H."/>
            <person name="Johnson M."/>
            <person name="Thiruvilangam P."/>
            <person name="Bhonagiri V."/>
            <person name="Nash W.E."/>
            <person name="Mardis E.R."/>
            <person name="Wilson R.K."/>
        </authorList>
    </citation>
    <scope>NUCLEOTIDE SEQUENCE [LARGE SCALE GENOMIC DNA]</scope>
    <source>
        <strain evidence="1 2">DSM 13279</strain>
    </source>
</reference>
<sequence length="41" mass="4731">MRLPRLCSSSCYRKACTQWRTMITDSGRYVAFGNESVTFHA</sequence>
<reference evidence="1 2" key="1">
    <citation type="submission" date="2008-10" db="EMBL/GenBank/DDBJ databases">
        <title>Draft genome sequence of Collinsella stercoris (DSM 13279).</title>
        <authorList>
            <person name="Sudarsanam P."/>
            <person name="Ley R."/>
            <person name="Guruge J."/>
            <person name="Turnbaugh P.J."/>
            <person name="Mahowald M."/>
            <person name="Liep D."/>
            <person name="Gordon J."/>
        </authorList>
    </citation>
    <scope>NUCLEOTIDE SEQUENCE [LARGE SCALE GENOMIC DNA]</scope>
    <source>
        <strain evidence="1 2">DSM 13279</strain>
    </source>
</reference>
<gene>
    <name evidence="1" type="ORF">COLSTE_01269</name>
</gene>
<name>B6GB15_9ACTN</name>
<organism evidence="1 2">
    <name type="scientific">Collinsella stercoris DSM 13279</name>
    <dbReference type="NCBI Taxonomy" id="445975"/>
    <lineage>
        <taxon>Bacteria</taxon>
        <taxon>Bacillati</taxon>
        <taxon>Actinomycetota</taxon>
        <taxon>Coriobacteriia</taxon>
        <taxon>Coriobacteriales</taxon>
        <taxon>Coriobacteriaceae</taxon>
        <taxon>Collinsella</taxon>
    </lineage>
</organism>
<dbReference type="AlphaFoldDB" id="B6GB15"/>
<accession>B6GB15</accession>
<evidence type="ECO:0000313" key="2">
    <source>
        <dbReference type="Proteomes" id="UP000003560"/>
    </source>
</evidence>
<keyword evidence="2" id="KW-1185">Reference proteome</keyword>
<comment type="caution">
    <text evidence="1">The sequence shown here is derived from an EMBL/GenBank/DDBJ whole genome shotgun (WGS) entry which is preliminary data.</text>
</comment>